<evidence type="ECO:0000313" key="4">
    <source>
        <dbReference type="Proteomes" id="UP001172673"/>
    </source>
</evidence>
<dbReference type="PANTHER" id="PTHR40780">
    <property type="entry name" value="DUF3669 DOMAIN-CONTAINING PROTEIN"/>
    <property type="match status" value="1"/>
</dbReference>
<keyword evidence="4" id="KW-1185">Reference proteome</keyword>
<sequence length="397" mass="45014">MSQPEAGPQYRDIGRGTCGSVFAIPLSVPALAIKKGSDTAAIRNDFTLTTIAHDSCLKWTELLRRRVSKFNDKIPPVPKIPWVKSFHAPEDDTFWTEEMKMNFPEGDRDRGAVFHIQHILPVREEFRRRLVRTFFVNKPNIHHHVLSIAENQDCLVRLYLGANNPAATRRYDRNISLRNFPVYLDDAWKRLGLDVQEYAGGMARGLAVLHWEAGIDGQDVEVVLGCEDMSTKGEAEGLVDERGTQERTGRKAASDEAEQREMQMWMLDFDKASQFPDLASQATTAPDEIVRKYVVAVTGNDPYFPHPHLDGELWKGFREMYLEVSETIIATRQVGPHVGGLPGKFIREWERWAERDVLEEDPFERDDGDDGLEDGDADGWEDEAGEDADESGSDIER</sequence>
<organism evidence="3 4">
    <name type="scientific">Cladophialophora chaetospira</name>
    <dbReference type="NCBI Taxonomy" id="386627"/>
    <lineage>
        <taxon>Eukaryota</taxon>
        <taxon>Fungi</taxon>
        <taxon>Dikarya</taxon>
        <taxon>Ascomycota</taxon>
        <taxon>Pezizomycotina</taxon>
        <taxon>Eurotiomycetes</taxon>
        <taxon>Chaetothyriomycetidae</taxon>
        <taxon>Chaetothyriales</taxon>
        <taxon>Herpotrichiellaceae</taxon>
        <taxon>Cladophialophora</taxon>
    </lineage>
</organism>
<dbReference type="EMBL" id="JAPDRK010000009">
    <property type="protein sequence ID" value="KAJ9608954.1"/>
    <property type="molecule type" value="Genomic_DNA"/>
</dbReference>
<comment type="caution">
    <text evidence="3">The sequence shown here is derived from an EMBL/GenBank/DDBJ whole genome shotgun (WGS) entry which is preliminary data.</text>
</comment>
<evidence type="ECO:0000256" key="1">
    <source>
        <dbReference type="SAM" id="MobiDB-lite"/>
    </source>
</evidence>
<gene>
    <name evidence="3" type="ORF">H2200_006725</name>
</gene>
<dbReference type="AlphaFoldDB" id="A0AA39CI51"/>
<name>A0AA39CI51_9EURO</name>
<feature type="region of interest" description="Disordered" evidence="1">
    <location>
        <begin position="234"/>
        <end position="257"/>
    </location>
</feature>
<dbReference type="Pfam" id="PF12417">
    <property type="entry name" value="DUF3669"/>
    <property type="match status" value="1"/>
</dbReference>
<dbReference type="InterPro" id="IPR022137">
    <property type="entry name" value="Znf_prot_DUF3669"/>
</dbReference>
<evidence type="ECO:0000313" key="3">
    <source>
        <dbReference type="EMBL" id="KAJ9608954.1"/>
    </source>
</evidence>
<protein>
    <recommendedName>
        <fullName evidence="2">DUF3669 domain-containing protein</fullName>
    </recommendedName>
</protein>
<accession>A0AA39CI51</accession>
<dbReference type="PANTHER" id="PTHR40780:SF2">
    <property type="entry name" value="DUF3669 DOMAIN-CONTAINING PROTEIN"/>
    <property type="match status" value="1"/>
</dbReference>
<evidence type="ECO:0000259" key="2">
    <source>
        <dbReference type="Pfam" id="PF12417"/>
    </source>
</evidence>
<feature type="region of interest" description="Disordered" evidence="1">
    <location>
        <begin position="357"/>
        <end position="397"/>
    </location>
</feature>
<dbReference type="Proteomes" id="UP001172673">
    <property type="component" value="Unassembled WGS sequence"/>
</dbReference>
<proteinExistence type="predicted"/>
<reference evidence="3" key="1">
    <citation type="submission" date="2022-10" db="EMBL/GenBank/DDBJ databases">
        <title>Culturing micro-colonial fungi from biological soil crusts in the Mojave desert and describing Neophaeococcomyces mojavensis, and introducing the new genera and species Taxawa tesnikishii.</title>
        <authorList>
            <person name="Kurbessoian T."/>
            <person name="Stajich J.E."/>
        </authorList>
    </citation>
    <scope>NUCLEOTIDE SEQUENCE</scope>
    <source>
        <strain evidence="3">TK_41</strain>
    </source>
</reference>
<feature type="domain" description="DUF3669" evidence="2">
    <location>
        <begin position="264"/>
        <end position="331"/>
    </location>
</feature>